<evidence type="ECO:0000313" key="6">
    <source>
        <dbReference type="EMBL" id="KLO37942.1"/>
    </source>
</evidence>
<organism evidence="6 7">
    <name type="scientific">Mycobacterium haemophilum</name>
    <dbReference type="NCBI Taxonomy" id="29311"/>
    <lineage>
        <taxon>Bacteria</taxon>
        <taxon>Bacillati</taxon>
        <taxon>Actinomycetota</taxon>
        <taxon>Actinomycetes</taxon>
        <taxon>Mycobacteriales</taxon>
        <taxon>Mycobacteriaceae</taxon>
        <taxon>Mycobacterium</taxon>
    </lineage>
</organism>
<evidence type="ECO:0000256" key="5">
    <source>
        <dbReference type="ARBA" id="ARBA00024029"/>
    </source>
</evidence>
<dbReference type="SUPFAM" id="SSF102215">
    <property type="entry name" value="Creatininase"/>
    <property type="match status" value="1"/>
</dbReference>
<dbReference type="Gene3D" id="3.40.50.10310">
    <property type="entry name" value="Creatininase"/>
    <property type="match status" value="1"/>
</dbReference>
<dbReference type="AlphaFoldDB" id="A0A0I9YDG1"/>
<reference evidence="6 7" key="1">
    <citation type="submission" date="2015-05" db="EMBL/GenBank/DDBJ databases">
        <title>Genome sequence of Mycobacterium haemophilum.</title>
        <authorList>
            <person name="Greninger A.L."/>
            <person name="Cunningham G."/>
            <person name="Miller S."/>
        </authorList>
    </citation>
    <scope>NUCLEOTIDE SEQUENCE [LARGE SCALE GENOMIC DNA]</scope>
    <source>
        <strain evidence="7">UC1</strain>
    </source>
</reference>
<dbReference type="GO" id="GO:0016811">
    <property type="term" value="F:hydrolase activity, acting on carbon-nitrogen (but not peptide) bonds, in linear amides"/>
    <property type="evidence" value="ECO:0007669"/>
    <property type="project" value="TreeGrafter"/>
</dbReference>
<dbReference type="PANTHER" id="PTHR35005:SF1">
    <property type="entry name" value="2-AMINO-5-FORMYLAMINO-6-RIBOSYLAMINOPYRIMIDIN-4(3H)-ONE 5'-MONOPHOSPHATE DEFORMYLASE"/>
    <property type="match status" value="1"/>
</dbReference>
<dbReference type="InterPro" id="IPR024087">
    <property type="entry name" value="Creatininase-like_sf"/>
</dbReference>
<dbReference type="NCBIfam" id="TIGR03964">
    <property type="entry name" value="mycofact_creat"/>
    <property type="match status" value="1"/>
</dbReference>
<keyword evidence="3" id="KW-0378">Hydrolase</keyword>
<keyword evidence="2" id="KW-0479">Metal-binding</keyword>
<comment type="caution">
    <text evidence="6">The sequence shown here is derived from an EMBL/GenBank/DDBJ whole genome shotgun (WGS) entry which is preliminary data.</text>
</comment>
<dbReference type="STRING" id="1202450.B586_18785"/>
<keyword evidence="7" id="KW-1185">Reference proteome</keyword>
<dbReference type="InterPro" id="IPR023871">
    <property type="entry name" value="MftE"/>
</dbReference>
<gene>
    <name evidence="6" type="ORF">ABH38_04835</name>
</gene>
<evidence type="ECO:0000256" key="4">
    <source>
        <dbReference type="ARBA" id="ARBA00022833"/>
    </source>
</evidence>
<dbReference type="Pfam" id="PF02633">
    <property type="entry name" value="Creatininase"/>
    <property type="match status" value="1"/>
</dbReference>
<dbReference type="InterPro" id="IPR003785">
    <property type="entry name" value="Creatininase/forma_Hydrolase"/>
</dbReference>
<keyword evidence="4" id="KW-0862">Zinc</keyword>
<dbReference type="EMBL" id="LDPR01000003">
    <property type="protein sequence ID" value="KLO37942.1"/>
    <property type="molecule type" value="Genomic_DNA"/>
</dbReference>
<sequence length="257" mass="26624">MEGSTIGTRQENSAYHRQVPVLGELASATSSQLASISPSLMIPLGSTEQHGPHLPLDTDTRIATAVARGARARLMTHVEQDWLVAPALAYGASGEHQSFPGTISIGAEALTALLVEYGRSACGWAQRLVFINGHGGNVGALDRAVSRLRAEGRDVAWCPCTAAGGDAHAGHTETSVLLHISPADVLADRWLAGNGAPLAELLPAMRSGGVAAVSAVGVLGDPTTATEDEGKRIVAEMVDGCVRRVARWLPGADGMLT</sequence>
<dbReference type="PANTHER" id="PTHR35005">
    <property type="entry name" value="3-DEHYDRO-SCYLLO-INOSOSE HYDROLASE"/>
    <property type="match status" value="1"/>
</dbReference>
<evidence type="ECO:0000256" key="1">
    <source>
        <dbReference type="ARBA" id="ARBA00001947"/>
    </source>
</evidence>
<evidence type="ECO:0008006" key="8">
    <source>
        <dbReference type="Google" id="ProtNLM"/>
    </source>
</evidence>
<accession>A0A0I9YDG1</accession>
<dbReference type="GO" id="GO:0009231">
    <property type="term" value="P:riboflavin biosynthetic process"/>
    <property type="evidence" value="ECO:0007669"/>
    <property type="project" value="TreeGrafter"/>
</dbReference>
<evidence type="ECO:0000256" key="2">
    <source>
        <dbReference type="ARBA" id="ARBA00022723"/>
    </source>
</evidence>
<dbReference type="OrthoDB" id="9801445at2"/>
<name>A0A0I9YDG1_9MYCO</name>
<comment type="cofactor">
    <cofactor evidence="1">
        <name>Zn(2+)</name>
        <dbReference type="ChEBI" id="CHEBI:29105"/>
    </cofactor>
</comment>
<evidence type="ECO:0000256" key="3">
    <source>
        <dbReference type="ARBA" id="ARBA00022801"/>
    </source>
</evidence>
<proteinExistence type="inferred from homology"/>
<dbReference type="Proteomes" id="UP000036334">
    <property type="component" value="Unassembled WGS sequence"/>
</dbReference>
<evidence type="ECO:0000313" key="7">
    <source>
        <dbReference type="Proteomes" id="UP000036334"/>
    </source>
</evidence>
<dbReference type="RefSeq" id="WP_047313529.1">
    <property type="nucleotide sequence ID" value="NZ_LDPQ01000002.1"/>
</dbReference>
<protein>
    <recommendedName>
        <fullName evidence="8">Creatininase</fullName>
    </recommendedName>
</protein>
<dbReference type="GO" id="GO:0046872">
    <property type="term" value="F:metal ion binding"/>
    <property type="evidence" value="ECO:0007669"/>
    <property type="project" value="UniProtKB-KW"/>
</dbReference>
<comment type="similarity">
    <text evidence="5">Belongs to the creatininase superfamily.</text>
</comment>
<dbReference type="PATRIC" id="fig|29311.18.peg.1723"/>